<protein>
    <submittedName>
        <fullName evidence="2">Uncharacterized protein</fullName>
    </submittedName>
</protein>
<sequence length="141" mass="14320">MSVEPKGQVLRRTGGPPATKLQGPHTPMTASPRRPPPAATRPAQHGCRPHHPEGGAGLASPGRTVQQPRNTRPPEAWGYKIAEAAAGLDRRRPPPAALTSCLAPAGGAEDSSRVPAAARGSPPRPSAPSPTGPTPAEPASA</sequence>
<organism evidence="2 3">
    <name type="scientific">Pleurodeles waltl</name>
    <name type="common">Iberian ribbed newt</name>
    <dbReference type="NCBI Taxonomy" id="8319"/>
    <lineage>
        <taxon>Eukaryota</taxon>
        <taxon>Metazoa</taxon>
        <taxon>Chordata</taxon>
        <taxon>Craniata</taxon>
        <taxon>Vertebrata</taxon>
        <taxon>Euteleostomi</taxon>
        <taxon>Amphibia</taxon>
        <taxon>Batrachia</taxon>
        <taxon>Caudata</taxon>
        <taxon>Salamandroidea</taxon>
        <taxon>Salamandridae</taxon>
        <taxon>Pleurodelinae</taxon>
        <taxon>Pleurodeles</taxon>
    </lineage>
</organism>
<evidence type="ECO:0000313" key="2">
    <source>
        <dbReference type="EMBL" id="KAJ1205295.1"/>
    </source>
</evidence>
<name>A0AAV7VUC8_PLEWA</name>
<reference evidence="2" key="1">
    <citation type="journal article" date="2022" name="bioRxiv">
        <title>Sequencing and chromosome-scale assembly of the giantPleurodeles waltlgenome.</title>
        <authorList>
            <person name="Brown T."/>
            <person name="Elewa A."/>
            <person name="Iarovenko S."/>
            <person name="Subramanian E."/>
            <person name="Araus A.J."/>
            <person name="Petzold A."/>
            <person name="Susuki M."/>
            <person name="Suzuki K.-i.T."/>
            <person name="Hayashi T."/>
            <person name="Toyoda A."/>
            <person name="Oliveira C."/>
            <person name="Osipova E."/>
            <person name="Leigh N.D."/>
            <person name="Simon A."/>
            <person name="Yun M.H."/>
        </authorList>
    </citation>
    <scope>NUCLEOTIDE SEQUENCE</scope>
    <source>
        <strain evidence="2">20211129_DDA</strain>
        <tissue evidence="2">Liver</tissue>
    </source>
</reference>
<proteinExistence type="predicted"/>
<feature type="region of interest" description="Disordered" evidence="1">
    <location>
        <begin position="1"/>
        <end position="141"/>
    </location>
</feature>
<keyword evidence="3" id="KW-1185">Reference proteome</keyword>
<evidence type="ECO:0000313" key="3">
    <source>
        <dbReference type="Proteomes" id="UP001066276"/>
    </source>
</evidence>
<accession>A0AAV7VUC8</accession>
<comment type="caution">
    <text evidence="2">The sequence shown here is derived from an EMBL/GenBank/DDBJ whole genome shotgun (WGS) entry which is preliminary data.</text>
</comment>
<evidence type="ECO:0000256" key="1">
    <source>
        <dbReference type="SAM" id="MobiDB-lite"/>
    </source>
</evidence>
<gene>
    <name evidence="2" type="ORF">NDU88_000730</name>
</gene>
<dbReference type="AlphaFoldDB" id="A0AAV7VUC8"/>
<dbReference type="Proteomes" id="UP001066276">
    <property type="component" value="Chromosome 1_2"/>
</dbReference>
<dbReference type="EMBL" id="JANPWB010000002">
    <property type="protein sequence ID" value="KAJ1205295.1"/>
    <property type="molecule type" value="Genomic_DNA"/>
</dbReference>
<feature type="compositionally biased region" description="Pro residues" evidence="1">
    <location>
        <begin position="122"/>
        <end position="141"/>
    </location>
</feature>